<accession>A0ABN9BV11</accession>
<proteinExistence type="predicted"/>
<dbReference type="EMBL" id="CATNWA010006114">
    <property type="protein sequence ID" value="CAI9551428.1"/>
    <property type="molecule type" value="Genomic_DNA"/>
</dbReference>
<feature type="non-terminal residue" evidence="2">
    <location>
        <position position="1"/>
    </location>
</feature>
<feature type="transmembrane region" description="Helical" evidence="1">
    <location>
        <begin position="29"/>
        <end position="47"/>
    </location>
</feature>
<dbReference type="Proteomes" id="UP001162483">
    <property type="component" value="Unassembled WGS sequence"/>
</dbReference>
<reference evidence="2" key="1">
    <citation type="submission" date="2023-05" db="EMBL/GenBank/DDBJ databases">
        <authorList>
            <person name="Stuckert A."/>
        </authorList>
    </citation>
    <scope>NUCLEOTIDE SEQUENCE</scope>
</reference>
<sequence length="59" mass="6952">SPPPNTIQFSGYEKRKYMQEPLVVKWKHCSLLLMMYSIFIVITQYLMQGRTDNSWAPGQ</sequence>
<keyword evidence="3" id="KW-1185">Reference proteome</keyword>
<protein>
    <submittedName>
        <fullName evidence="2">Uncharacterized protein</fullName>
    </submittedName>
</protein>
<keyword evidence="1" id="KW-0472">Membrane</keyword>
<comment type="caution">
    <text evidence="2">The sequence shown here is derived from an EMBL/GenBank/DDBJ whole genome shotgun (WGS) entry which is preliminary data.</text>
</comment>
<gene>
    <name evidence="2" type="ORF">SPARVUS_LOCUS3740558</name>
</gene>
<keyword evidence="1" id="KW-1133">Transmembrane helix</keyword>
<evidence type="ECO:0000313" key="3">
    <source>
        <dbReference type="Proteomes" id="UP001162483"/>
    </source>
</evidence>
<keyword evidence="1" id="KW-0812">Transmembrane</keyword>
<evidence type="ECO:0000256" key="1">
    <source>
        <dbReference type="SAM" id="Phobius"/>
    </source>
</evidence>
<organism evidence="2 3">
    <name type="scientific">Staurois parvus</name>
    <dbReference type="NCBI Taxonomy" id="386267"/>
    <lineage>
        <taxon>Eukaryota</taxon>
        <taxon>Metazoa</taxon>
        <taxon>Chordata</taxon>
        <taxon>Craniata</taxon>
        <taxon>Vertebrata</taxon>
        <taxon>Euteleostomi</taxon>
        <taxon>Amphibia</taxon>
        <taxon>Batrachia</taxon>
        <taxon>Anura</taxon>
        <taxon>Neobatrachia</taxon>
        <taxon>Ranoidea</taxon>
        <taxon>Ranidae</taxon>
        <taxon>Staurois</taxon>
    </lineage>
</organism>
<name>A0ABN9BV11_9NEOB</name>
<evidence type="ECO:0000313" key="2">
    <source>
        <dbReference type="EMBL" id="CAI9551428.1"/>
    </source>
</evidence>